<evidence type="ECO:0000313" key="3">
    <source>
        <dbReference type="Proteomes" id="UP001235939"/>
    </source>
</evidence>
<evidence type="ECO:0000256" key="1">
    <source>
        <dbReference type="SAM" id="MobiDB-lite"/>
    </source>
</evidence>
<accession>A0ABY6KI20</accession>
<evidence type="ECO:0008006" key="4">
    <source>
        <dbReference type="Google" id="ProtNLM"/>
    </source>
</evidence>
<dbReference type="EMBL" id="CP092867">
    <property type="protein sequence ID" value="UYV68496.1"/>
    <property type="molecule type" value="Genomic_DNA"/>
</dbReference>
<dbReference type="InterPro" id="IPR036397">
    <property type="entry name" value="RNaseH_sf"/>
</dbReference>
<evidence type="ECO:0000313" key="2">
    <source>
        <dbReference type="EMBL" id="UYV68496.1"/>
    </source>
</evidence>
<sequence>MVPEVEFSVREDNYLVKPENKAEQSEFIQALHSAMKGLSGEICVPMVWTNDPFESKTDPKKDQIFTIFQRGKGILGVKVGLIFMCILERNSSINKKDVDNERPHTAYPTLTKITRYGWTLMTQPAYSPDLVTLNMVKHLKVKLDKAFYQSTFVSWQQRWIKCVQKEGPARSRTRIPCQREAARTVARNLQARSRDRFSRVVQPQDGGSLQFQQPTATRQSADKGVIQVPYSAIHE</sequence>
<proteinExistence type="predicted"/>
<gene>
    <name evidence="2" type="ORF">LAZ67_5004499</name>
</gene>
<feature type="compositionally biased region" description="Polar residues" evidence="1">
    <location>
        <begin position="205"/>
        <end position="219"/>
    </location>
</feature>
<reference evidence="2 3" key="1">
    <citation type="submission" date="2022-01" db="EMBL/GenBank/DDBJ databases">
        <title>A chromosomal length assembly of Cordylochernes scorpioides.</title>
        <authorList>
            <person name="Zeh D."/>
            <person name="Zeh J."/>
        </authorList>
    </citation>
    <scope>NUCLEOTIDE SEQUENCE [LARGE SCALE GENOMIC DNA]</scope>
    <source>
        <strain evidence="2">IN4F17</strain>
        <tissue evidence="2">Whole Body</tissue>
    </source>
</reference>
<feature type="region of interest" description="Disordered" evidence="1">
    <location>
        <begin position="193"/>
        <end position="223"/>
    </location>
</feature>
<dbReference type="Proteomes" id="UP001235939">
    <property type="component" value="Chromosome 05"/>
</dbReference>
<name>A0ABY6KI20_9ARAC</name>
<keyword evidence="3" id="KW-1185">Reference proteome</keyword>
<organism evidence="2 3">
    <name type="scientific">Cordylochernes scorpioides</name>
    <dbReference type="NCBI Taxonomy" id="51811"/>
    <lineage>
        <taxon>Eukaryota</taxon>
        <taxon>Metazoa</taxon>
        <taxon>Ecdysozoa</taxon>
        <taxon>Arthropoda</taxon>
        <taxon>Chelicerata</taxon>
        <taxon>Arachnida</taxon>
        <taxon>Pseudoscorpiones</taxon>
        <taxon>Cheliferoidea</taxon>
        <taxon>Chernetidae</taxon>
        <taxon>Cordylochernes</taxon>
    </lineage>
</organism>
<dbReference type="Gene3D" id="3.30.420.10">
    <property type="entry name" value="Ribonuclease H-like superfamily/Ribonuclease H"/>
    <property type="match status" value="1"/>
</dbReference>
<protein>
    <recommendedName>
        <fullName evidence="4">Transposase</fullName>
    </recommendedName>
</protein>